<evidence type="ECO:0000256" key="1">
    <source>
        <dbReference type="SAM" id="MobiDB-lite"/>
    </source>
</evidence>
<dbReference type="AlphaFoldDB" id="A0A6A5KGU0"/>
<feature type="compositionally biased region" description="Polar residues" evidence="1">
    <location>
        <begin position="171"/>
        <end position="180"/>
    </location>
</feature>
<gene>
    <name evidence="2" type="ORF">BDW02DRAFT_319554</name>
</gene>
<accession>A0A6A5KGU0</accession>
<proteinExistence type="predicted"/>
<evidence type="ECO:0000313" key="2">
    <source>
        <dbReference type="EMBL" id="KAF1834836.1"/>
    </source>
</evidence>
<evidence type="ECO:0000313" key="3">
    <source>
        <dbReference type="Proteomes" id="UP000800040"/>
    </source>
</evidence>
<sequence>MNRMYLGLLDGSMGKTGSWSSEVGNPNHAIFMRHEPSTFLTGTVCASHMENLQHGASCGSWIWHGIPAFIYSSCCLQPSHLPQSIKPYWDRPNVSFRSATELLCHVGKHGILVANSRMSSLHRLHITGIRQCKPISLMVSNRKPPLSGLEYPHFKRLSAGSDNSSHRLDVQDSSYPTTPP</sequence>
<feature type="region of interest" description="Disordered" evidence="1">
    <location>
        <begin position="157"/>
        <end position="180"/>
    </location>
</feature>
<reference evidence="2" key="1">
    <citation type="submission" date="2020-01" db="EMBL/GenBank/DDBJ databases">
        <authorList>
            <consortium name="DOE Joint Genome Institute"/>
            <person name="Haridas S."/>
            <person name="Albert R."/>
            <person name="Binder M."/>
            <person name="Bloem J."/>
            <person name="Labutti K."/>
            <person name="Salamov A."/>
            <person name="Andreopoulos B."/>
            <person name="Baker S.E."/>
            <person name="Barry K."/>
            <person name="Bills G."/>
            <person name="Bluhm B.H."/>
            <person name="Cannon C."/>
            <person name="Castanera R."/>
            <person name="Culley D.E."/>
            <person name="Daum C."/>
            <person name="Ezra D."/>
            <person name="Gonzalez J.B."/>
            <person name="Henrissat B."/>
            <person name="Kuo A."/>
            <person name="Liang C."/>
            <person name="Lipzen A."/>
            <person name="Lutzoni F."/>
            <person name="Magnuson J."/>
            <person name="Mondo S."/>
            <person name="Nolan M."/>
            <person name="Ohm R."/>
            <person name="Pangilinan J."/>
            <person name="Park H.-J."/>
            <person name="Ramirez L."/>
            <person name="Alfaro M."/>
            <person name="Sun H."/>
            <person name="Tritt A."/>
            <person name="Yoshinaga Y."/>
            <person name="Zwiers L.-H."/>
            <person name="Turgeon B.G."/>
            <person name="Goodwin S.B."/>
            <person name="Spatafora J.W."/>
            <person name="Crous P.W."/>
            <person name="Grigoriev I.V."/>
        </authorList>
    </citation>
    <scope>NUCLEOTIDE SEQUENCE</scope>
    <source>
        <strain evidence="2">P77</strain>
    </source>
</reference>
<name>A0A6A5KGU0_9PLEO</name>
<dbReference type="EMBL" id="ML975296">
    <property type="protein sequence ID" value="KAF1834836.1"/>
    <property type="molecule type" value="Genomic_DNA"/>
</dbReference>
<keyword evidence="3" id="KW-1185">Reference proteome</keyword>
<organism evidence="2 3">
    <name type="scientific">Decorospora gaudefroyi</name>
    <dbReference type="NCBI Taxonomy" id="184978"/>
    <lineage>
        <taxon>Eukaryota</taxon>
        <taxon>Fungi</taxon>
        <taxon>Dikarya</taxon>
        <taxon>Ascomycota</taxon>
        <taxon>Pezizomycotina</taxon>
        <taxon>Dothideomycetes</taxon>
        <taxon>Pleosporomycetidae</taxon>
        <taxon>Pleosporales</taxon>
        <taxon>Pleosporineae</taxon>
        <taxon>Pleosporaceae</taxon>
        <taxon>Decorospora</taxon>
    </lineage>
</organism>
<dbReference type="Proteomes" id="UP000800040">
    <property type="component" value="Unassembled WGS sequence"/>
</dbReference>
<protein>
    <submittedName>
        <fullName evidence="2">Uncharacterized protein</fullName>
    </submittedName>
</protein>